<feature type="compositionally biased region" description="Polar residues" evidence="2">
    <location>
        <begin position="224"/>
        <end position="236"/>
    </location>
</feature>
<feature type="compositionally biased region" description="Gly residues" evidence="2">
    <location>
        <begin position="133"/>
        <end position="146"/>
    </location>
</feature>
<feature type="domain" description="Myb-like" evidence="3">
    <location>
        <begin position="148"/>
        <end position="203"/>
    </location>
</feature>
<feature type="compositionally biased region" description="Basic and acidic residues" evidence="2">
    <location>
        <begin position="30"/>
        <end position="44"/>
    </location>
</feature>
<dbReference type="PANTHER" id="PTHR46734:SF1">
    <property type="entry name" value="TELOMERIC REPEAT-BINDING FACTOR 1"/>
    <property type="match status" value="1"/>
</dbReference>
<dbReference type="CDD" id="cd11660">
    <property type="entry name" value="SANT_TRF"/>
    <property type="match status" value="2"/>
</dbReference>
<dbReference type="InterPro" id="IPR017930">
    <property type="entry name" value="Myb_dom"/>
</dbReference>
<reference evidence="5" key="1">
    <citation type="submission" date="2014-02" db="EMBL/GenBank/DDBJ databases">
        <authorList>
            <person name="Genoscope - CEA"/>
        </authorList>
    </citation>
    <scope>NUCLEOTIDE SEQUENCE</scope>
    <source>
        <strain evidence="5">LS3</strain>
    </source>
</reference>
<protein>
    <submittedName>
        <fullName evidence="5">ARAD1D24178p</fullName>
    </submittedName>
</protein>
<dbReference type="InterPro" id="IPR052450">
    <property type="entry name" value="TRBD-Containing_Protein"/>
</dbReference>
<organism evidence="5">
    <name type="scientific">Blastobotrys adeninivorans</name>
    <name type="common">Yeast</name>
    <name type="synonym">Arxula adeninivorans</name>
    <dbReference type="NCBI Taxonomy" id="409370"/>
    <lineage>
        <taxon>Eukaryota</taxon>
        <taxon>Fungi</taxon>
        <taxon>Dikarya</taxon>
        <taxon>Ascomycota</taxon>
        <taxon>Saccharomycotina</taxon>
        <taxon>Dipodascomycetes</taxon>
        <taxon>Dipodascales</taxon>
        <taxon>Trichomonascaceae</taxon>
        <taxon>Blastobotrys</taxon>
    </lineage>
</organism>
<evidence type="ECO:0000259" key="3">
    <source>
        <dbReference type="PROSITE" id="PS50090"/>
    </source>
</evidence>
<dbReference type="Pfam" id="PF00249">
    <property type="entry name" value="Myb_DNA-binding"/>
    <property type="match status" value="2"/>
</dbReference>
<sequence>MASRAGRTDGGVDHNRDMFAELMPGIDPEIVDKEGQGSENHGMKVDGGSQPDSHEQLGSISSHDMMIMNEAAQAMVANSSGYGQLGHQDGGGRVQGDGRMAPHVNGLNDANGANGANGTSGASRDSGPTGVNTSGGNGSTSQGSGGVKSRRIRVHWTERETRDLWQGCQIHGVGNWKKILLDPQFQFNNRTAVDLKDRFRTHFPEEYARFYPNARTHKNKKWKSSSGSPNDEQMPQQVPREDRYAEAKALVKINRKERMAFTPEDDERLLEGLARYGTAWSKIQRDPNLGFSNRRSTDLRDRYRNAFPDRYTRAGYRGRKRPTSNTTARVATTTTASGSQNSNSNTAAPGSTTNANNASPVNDERSDVYRTAREAYQPPSQANQYVVTGLQDTPAGDYASYNIAEEAVLHYVTRRNEGTG</sequence>
<evidence type="ECO:0000259" key="4">
    <source>
        <dbReference type="PROSITE" id="PS51294"/>
    </source>
</evidence>
<dbReference type="PROSITE" id="PS51294">
    <property type="entry name" value="HTH_MYB"/>
    <property type="match status" value="2"/>
</dbReference>
<reference evidence="5" key="2">
    <citation type="submission" date="2014-06" db="EMBL/GenBank/DDBJ databases">
        <title>The complete genome of Blastobotrys (Arxula) adeninivorans LS3 - a yeast of biotechnological interest.</title>
        <authorList>
            <person name="Kunze G."/>
            <person name="Gaillardin C."/>
            <person name="Czernicka M."/>
            <person name="Durrens P."/>
            <person name="Martin T."/>
            <person name="Boer E."/>
            <person name="Gabaldon T."/>
            <person name="Cruz J."/>
            <person name="Talla E."/>
            <person name="Marck C."/>
            <person name="Goffeau A."/>
            <person name="Barbe V."/>
            <person name="Baret P."/>
            <person name="Baronian K."/>
            <person name="Beier S."/>
            <person name="Bleykasten C."/>
            <person name="Bode R."/>
            <person name="Casaregola S."/>
            <person name="Despons L."/>
            <person name="Fairhead C."/>
            <person name="Giersberg M."/>
            <person name="Gierski P."/>
            <person name="Hahnel U."/>
            <person name="Hartmann A."/>
            <person name="Jankowska D."/>
            <person name="Jubin C."/>
            <person name="Jung P."/>
            <person name="Lafontaine I."/>
            <person name="Leh-Louis V."/>
            <person name="Lemaire M."/>
            <person name="Marcet-Houben M."/>
            <person name="Mascher M."/>
            <person name="Morel G."/>
            <person name="Richard G.-F."/>
            <person name="Riechen J."/>
            <person name="Sacerdot C."/>
            <person name="Sarkar A."/>
            <person name="Savel G."/>
            <person name="Schacherer J."/>
            <person name="Sherman D."/>
            <person name="Straub M.-L."/>
            <person name="Stein N."/>
            <person name="Thierry A."/>
            <person name="Trautwein-Schult A."/>
            <person name="Westhof E."/>
            <person name="Worch S."/>
            <person name="Dujon B."/>
            <person name="Souciet J.-L."/>
            <person name="Wincker P."/>
            <person name="Scholz U."/>
            <person name="Neuveglise N."/>
        </authorList>
    </citation>
    <scope>NUCLEOTIDE SEQUENCE</scope>
    <source>
        <strain evidence="5">LS3</strain>
    </source>
</reference>
<feature type="compositionally biased region" description="Polar residues" evidence="2">
    <location>
        <begin position="340"/>
        <end position="360"/>
    </location>
</feature>
<feature type="region of interest" description="Disordered" evidence="2">
    <location>
        <begin position="310"/>
        <end position="364"/>
    </location>
</feature>
<dbReference type="EMBL" id="HG937694">
    <property type="protein sequence ID" value="CDP37984.1"/>
    <property type="molecule type" value="Genomic_DNA"/>
</dbReference>
<dbReference type="AlphaFoldDB" id="A0A060TB04"/>
<feature type="domain" description="Myb-like" evidence="3">
    <location>
        <begin position="253"/>
        <end position="307"/>
    </location>
</feature>
<dbReference type="Gene3D" id="1.10.10.60">
    <property type="entry name" value="Homeodomain-like"/>
    <property type="match status" value="1"/>
</dbReference>
<dbReference type="SMART" id="SM00717">
    <property type="entry name" value="SANT"/>
    <property type="match status" value="2"/>
</dbReference>
<feature type="region of interest" description="Disordered" evidence="2">
    <location>
        <begin position="29"/>
        <end position="57"/>
    </location>
</feature>
<dbReference type="SUPFAM" id="SSF46689">
    <property type="entry name" value="Homeodomain-like"/>
    <property type="match status" value="2"/>
</dbReference>
<dbReference type="PANTHER" id="PTHR46734">
    <property type="entry name" value="TELOMERIC REPEAT-BINDING FACTOR 1 TERF1"/>
    <property type="match status" value="1"/>
</dbReference>
<feature type="domain" description="HTH myb-type" evidence="4">
    <location>
        <begin position="148"/>
        <end position="207"/>
    </location>
</feature>
<evidence type="ECO:0000256" key="1">
    <source>
        <dbReference type="ARBA" id="ARBA00023242"/>
    </source>
</evidence>
<dbReference type="InterPro" id="IPR001005">
    <property type="entry name" value="SANT/Myb"/>
</dbReference>
<dbReference type="PROSITE" id="PS50090">
    <property type="entry name" value="MYB_LIKE"/>
    <property type="match status" value="2"/>
</dbReference>
<keyword evidence="1" id="KW-0539">Nucleus</keyword>
<accession>A0A060TB04</accession>
<feature type="compositionally biased region" description="Low complexity" evidence="2">
    <location>
        <begin position="105"/>
        <end position="132"/>
    </location>
</feature>
<dbReference type="Gene3D" id="1.10.246.220">
    <property type="match status" value="1"/>
</dbReference>
<feature type="region of interest" description="Disordered" evidence="2">
    <location>
        <begin position="81"/>
        <end position="150"/>
    </location>
</feature>
<dbReference type="InterPro" id="IPR009057">
    <property type="entry name" value="Homeodomain-like_sf"/>
</dbReference>
<proteinExistence type="predicted"/>
<evidence type="ECO:0000256" key="2">
    <source>
        <dbReference type="SAM" id="MobiDB-lite"/>
    </source>
</evidence>
<feature type="region of interest" description="Disordered" evidence="2">
    <location>
        <begin position="216"/>
        <end position="242"/>
    </location>
</feature>
<feature type="domain" description="HTH myb-type" evidence="4">
    <location>
        <begin position="253"/>
        <end position="311"/>
    </location>
</feature>
<gene>
    <name evidence="5" type="ORF">GNLVRS02_ARAD1D24178g</name>
</gene>
<name>A0A060TB04_BLAAD</name>
<feature type="compositionally biased region" description="Low complexity" evidence="2">
    <location>
        <begin position="323"/>
        <end position="339"/>
    </location>
</feature>
<evidence type="ECO:0000313" key="5">
    <source>
        <dbReference type="EMBL" id="CDP37984.1"/>
    </source>
</evidence>